<feature type="transmembrane region" description="Helical" evidence="17">
    <location>
        <begin position="134"/>
        <end position="152"/>
    </location>
</feature>
<evidence type="ECO:0000256" key="15">
    <source>
        <dbReference type="ARBA" id="ARBA00049322"/>
    </source>
</evidence>
<evidence type="ECO:0000256" key="16">
    <source>
        <dbReference type="ARBA" id="ARBA00049428"/>
    </source>
</evidence>
<comment type="catalytic activity">
    <reaction evidence="9">
        <text>9-hexadecanoyloxy-octadecanoate + H2O = 9-hydroxy-octadecanoate + hexadecanoate + H(+)</text>
        <dbReference type="Rhea" id="RHEA:52052"/>
        <dbReference type="ChEBI" id="CHEBI:7896"/>
        <dbReference type="ChEBI" id="CHEBI:15377"/>
        <dbReference type="ChEBI" id="CHEBI:15378"/>
        <dbReference type="ChEBI" id="CHEBI:83670"/>
        <dbReference type="ChEBI" id="CHEBI:136286"/>
    </reaction>
    <physiologicalReaction direction="left-to-right" evidence="9">
        <dbReference type="Rhea" id="RHEA:52053"/>
    </physiologicalReaction>
</comment>
<comment type="catalytic activity">
    <reaction evidence="13">
        <text>9-octadecanoyloxy-octadecanoate + H2O = 9-hydroxy-octadecanoate + octadecanoate + H(+)</text>
        <dbReference type="Rhea" id="RHEA:52096"/>
        <dbReference type="ChEBI" id="CHEBI:15377"/>
        <dbReference type="ChEBI" id="CHEBI:15378"/>
        <dbReference type="ChEBI" id="CHEBI:25629"/>
        <dbReference type="ChEBI" id="CHEBI:136286"/>
        <dbReference type="ChEBI" id="CHEBI:136373"/>
    </reaction>
    <physiologicalReaction direction="left-to-right" evidence="13">
        <dbReference type="Rhea" id="RHEA:52097"/>
    </physiologicalReaction>
</comment>
<name>A7RQI6_NEMVE</name>
<dbReference type="HOGENOM" id="CLU_073346_2_0_1"/>
<comment type="catalytic activity">
    <reaction evidence="7">
        <text>12-hexadecanoyloxy-octadecanoate + H2O = 12-hydroxyoctadecanoate + hexadecanoate + H(+)</text>
        <dbReference type="Rhea" id="RHEA:52056"/>
        <dbReference type="ChEBI" id="CHEBI:7896"/>
        <dbReference type="ChEBI" id="CHEBI:15377"/>
        <dbReference type="ChEBI" id="CHEBI:15378"/>
        <dbReference type="ChEBI" id="CHEBI:83677"/>
        <dbReference type="ChEBI" id="CHEBI:84201"/>
    </reaction>
    <physiologicalReaction direction="left-to-right" evidence="7">
        <dbReference type="Rhea" id="RHEA:52057"/>
    </physiologicalReaction>
</comment>
<evidence type="ECO:0000313" key="19">
    <source>
        <dbReference type="Proteomes" id="UP000001593"/>
    </source>
</evidence>
<feature type="transmembrane region" description="Helical" evidence="17">
    <location>
        <begin position="172"/>
        <end position="189"/>
    </location>
</feature>
<evidence type="ECO:0000256" key="9">
    <source>
        <dbReference type="ARBA" id="ARBA00047863"/>
    </source>
</evidence>
<dbReference type="PhylomeDB" id="A7RQI6"/>
<keyword evidence="19" id="KW-1185">Reference proteome</keyword>
<comment type="catalytic activity">
    <reaction evidence="15">
        <text>13-(9Z-hexadecenoyloxy)-octadecanoate + H2O = 13-hydroxy-octadecanoate + (9Z)-hexadecenoate + H(+)</text>
        <dbReference type="Rhea" id="RHEA:52076"/>
        <dbReference type="ChEBI" id="CHEBI:15377"/>
        <dbReference type="ChEBI" id="CHEBI:15378"/>
        <dbReference type="ChEBI" id="CHEBI:32372"/>
        <dbReference type="ChEBI" id="CHEBI:136304"/>
        <dbReference type="ChEBI" id="CHEBI:136315"/>
    </reaction>
    <physiologicalReaction direction="left-to-right" evidence="15">
        <dbReference type="Rhea" id="RHEA:52077"/>
    </physiologicalReaction>
</comment>
<comment type="catalytic activity">
    <reaction evidence="14">
        <text>13-(9Z-octadecenoyloxy)-octadecanoate + H2O = 13-hydroxy-octadecanoate + (9Z)-octadecenoate + H(+)</text>
        <dbReference type="Rhea" id="RHEA:52064"/>
        <dbReference type="ChEBI" id="CHEBI:15377"/>
        <dbReference type="ChEBI" id="CHEBI:15378"/>
        <dbReference type="ChEBI" id="CHEBI:30823"/>
        <dbReference type="ChEBI" id="CHEBI:136303"/>
        <dbReference type="ChEBI" id="CHEBI:136304"/>
    </reaction>
    <physiologicalReaction direction="left-to-right" evidence="14">
        <dbReference type="Rhea" id="RHEA:52065"/>
    </physiologicalReaction>
</comment>
<feature type="transmembrane region" description="Helical" evidence="17">
    <location>
        <begin position="24"/>
        <end position="51"/>
    </location>
</feature>
<evidence type="ECO:0000256" key="3">
    <source>
        <dbReference type="ARBA" id="ARBA00009300"/>
    </source>
</evidence>
<keyword evidence="5 17" id="KW-1133">Transmembrane helix</keyword>
<dbReference type="OrthoDB" id="1898221at2759"/>
<feature type="transmembrane region" description="Helical" evidence="17">
    <location>
        <begin position="63"/>
        <end position="83"/>
    </location>
</feature>
<dbReference type="PANTHER" id="PTHR10989">
    <property type="entry name" value="ANDROGEN-INDUCED PROTEIN 1-RELATED"/>
    <property type="match status" value="1"/>
</dbReference>
<dbReference type="OMA" id="IWDRELI"/>
<evidence type="ECO:0000256" key="6">
    <source>
        <dbReference type="ARBA" id="ARBA00023136"/>
    </source>
</evidence>
<dbReference type="PANTHER" id="PTHR10989:SF16">
    <property type="entry name" value="AT02829P-RELATED"/>
    <property type="match status" value="1"/>
</dbReference>
<evidence type="ECO:0000256" key="4">
    <source>
        <dbReference type="ARBA" id="ARBA00022692"/>
    </source>
</evidence>
<evidence type="ECO:0000256" key="10">
    <source>
        <dbReference type="ARBA" id="ARBA00048680"/>
    </source>
</evidence>
<evidence type="ECO:0000256" key="7">
    <source>
        <dbReference type="ARBA" id="ARBA00047368"/>
    </source>
</evidence>
<evidence type="ECO:0000256" key="12">
    <source>
        <dbReference type="ARBA" id="ARBA00048800"/>
    </source>
</evidence>
<comment type="catalytic activity">
    <reaction evidence="12">
        <text>9-(9Z-octadecenoyloxy)-octadecanoate + H2O = 9-hydroxy-octadecanoate + (9Z)-octadecenoate + H(+)</text>
        <dbReference type="Rhea" id="RHEA:52048"/>
        <dbReference type="ChEBI" id="CHEBI:15377"/>
        <dbReference type="ChEBI" id="CHEBI:15378"/>
        <dbReference type="ChEBI" id="CHEBI:30823"/>
        <dbReference type="ChEBI" id="CHEBI:136282"/>
        <dbReference type="ChEBI" id="CHEBI:136286"/>
    </reaction>
    <physiologicalReaction direction="left-to-right" evidence="12">
        <dbReference type="Rhea" id="RHEA:52049"/>
    </physiologicalReaction>
</comment>
<reference evidence="18 19" key="1">
    <citation type="journal article" date="2007" name="Science">
        <title>Sea anemone genome reveals ancestral eumetazoan gene repertoire and genomic organization.</title>
        <authorList>
            <person name="Putnam N.H."/>
            <person name="Srivastava M."/>
            <person name="Hellsten U."/>
            <person name="Dirks B."/>
            <person name="Chapman J."/>
            <person name="Salamov A."/>
            <person name="Terry A."/>
            <person name="Shapiro H."/>
            <person name="Lindquist E."/>
            <person name="Kapitonov V.V."/>
            <person name="Jurka J."/>
            <person name="Genikhovich G."/>
            <person name="Grigoriev I.V."/>
            <person name="Lucas S.M."/>
            <person name="Steele R.E."/>
            <person name="Finnerty J.R."/>
            <person name="Technau U."/>
            <person name="Martindale M.Q."/>
            <person name="Rokhsar D.S."/>
        </authorList>
    </citation>
    <scope>NUCLEOTIDE SEQUENCE [LARGE SCALE GENOMIC DNA]</scope>
    <source>
        <strain evidence="19">CH2 X CH6</strain>
    </source>
</reference>
<protein>
    <submittedName>
        <fullName evidence="18">Uncharacterized protein</fullName>
    </submittedName>
</protein>
<comment type="catalytic activity">
    <reaction evidence="1">
        <text>9-(9Z-hexadecenoyloxy)-octadecanoate + H2O = (9Z)-hexadecenoate + 9-hydroxy-octadecanoate + H(+)</text>
        <dbReference type="Rhea" id="RHEA:52068"/>
        <dbReference type="ChEBI" id="CHEBI:15377"/>
        <dbReference type="ChEBI" id="CHEBI:15378"/>
        <dbReference type="ChEBI" id="CHEBI:32372"/>
        <dbReference type="ChEBI" id="CHEBI:136286"/>
        <dbReference type="ChEBI" id="CHEBI:136309"/>
    </reaction>
    <physiologicalReaction direction="left-to-right" evidence="1">
        <dbReference type="Rhea" id="RHEA:52069"/>
    </physiologicalReaction>
</comment>
<comment type="similarity">
    <text evidence="3">Belongs to the AIG1 family.</text>
</comment>
<evidence type="ECO:0000256" key="5">
    <source>
        <dbReference type="ARBA" id="ARBA00022989"/>
    </source>
</evidence>
<evidence type="ECO:0000256" key="17">
    <source>
        <dbReference type="SAM" id="Phobius"/>
    </source>
</evidence>
<proteinExistence type="inferred from homology"/>
<dbReference type="Proteomes" id="UP000001593">
    <property type="component" value="Unassembled WGS sequence"/>
</dbReference>
<comment type="catalytic activity">
    <reaction evidence="11">
        <text>12-(9Z-octadecenoyloxy)-octadecanoate + H2O = 12-hydroxyoctadecanoate + (9Z)-octadecenoate + H(+)</text>
        <dbReference type="Rhea" id="RHEA:52060"/>
        <dbReference type="ChEBI" id="CHEBI:15377"/>
        <dbReference type="ChEBI" id="CHEBI:15378"/>
        <dbReference type="ChEBI" id="CHEBI:30823"/>
        <dbReference type="ChEBI" id="CHEBI:84201"/>
        <dbReference type="ChEBI" id="CHEBI:136302"/>
    </reaction>
    <physiologicalReaction direction="left-to-right" evidence="11">
        <dbReference type="Rhea" id="RHEA:52061"/>
    </physiologicalReaction>
</comment>
<dbReference type="GO" id="GO:0012505">
    <property type="term" value="C:endomembrane system"/>
    <property type="evidence" value="ECO:0000318"/>
    <property type="project" value="GO_Central"/>
</dbReference>
<evidence type="ECO:0000256" key="1">
    <source>
        <dbReference type="ARBA" id="ARBA00000923"/>
    </source>
</evidence>
<comment type="catalytic activity">
    <reaction evidence="10">
        <text>12-octadecanoyloxy-octadecanoate + H2O = 12-hydroxyoctadecanoate + octadecanoate + H(+)</text>
        <dbReference type="Rhea" id="RHEA:52080"/>
        <dbReference type="ChEBI" id="CHEBI:15377"/>
        <dbReference type="ChEBI" id="CHEBI:15378"/>
        <dbReference type="ChEBI" id="CHEBI:25629"/>
        <dbReference type="ChEBI" id="CHEBI:84201"/>
        <dbReference type="ChEBI" id="CHEBI:136330"/>
    </reaction>
    <physiologicalReaction direction="left-to-right" evidence="10">
        <dbReference type="Rhea" id="RHEA:52081"/>
    </physiologicalReaction>
</comment>
<dbReference type="AlphaFoldDB" id="A7RQI6"/>
<organism evidence="18 19">
    <name type="scientific">Nematostella vectensis</name>
    <name type="common">Starlet sea anemone</name>
    <dbReference type="NCBI Taxonomy" id="45351"/>
    <lineage>
        <taxon>Eukaryota</taxon>
        <taxon>Metazoa</taxon>
        <taxon>Cnidaria</taxon>
        <taxon>Anthozoa</taxon>
        <taxon>Hexacorallia</taxon>
        <taxon>Actiniaria</taxon>
        <taxon>Edwardsiidae</taxon>
        <taxon>Nematostella</taxon>
    </lineage>
</organism>
<dbReference type="EMBL" id="DS469528">
    <property type="protein sequence ID" value="EDO46372.1"/>
    <property type="molecule type" value="Genomic_DNA"/>
</dbReference>
<dbReference type="InterPro" id="IPR006838">
    <property type="entry name" value="ADTRP_AIG1"/>
</dbReference>
<dbReference type="eggNOG" id="KOG3989">
    <property type="taxonomic scope" value="Eukaryota"/>
</dbReference>
<dbReference type="Pfam" id="PF04750">
    <property type="entry name" value="Far-17a_AIG1"/>
    <property type="match status" value="1"/>
</dbReference>
<evidence type="ECO:0000256" key="13">
    <source>
        <dbReference type="ARBA" id="ARBA00049221"/>
    </source>
</evidence>
<comment type="subcellular location">
    <subcellularLocation>
        <location evidence="2">Endomembrane system</location>
        <topology evidence="2">Multi-pass membrane protein</topology>
    </subcellularLocation>
</comment>
<keyword evidence="6 17" id="KW-0472">Membrane</keyword>
<evidence type="ECO:0000256" key="14">
    <source>
        <dbReference type="ARBA" id="ARBA00049296"/>
    </source>
</evidence>
<gene>
    <name evidence="18" type="ORF">NEMVEDRAFT_v1g161576</name>
</gene>
<evidence type="ECO:0000256" key="8">
    <source>
        <dbReference type="ARBA" id="ARBA00047427"/>
    </source>
</evidence>
<keyword evidence="4 17" id="KW-0812">Transmembrane</keyword>
<accession>A7RQI6</accession>
<evidence type="ECO:0000256" key="11">
    <source>
        <dbReference type="ARBA" id="ARBA00048701"/>
    </source>
</evidence>
<sequence length="220" mass="25298">MYLIYHDLKIVTAHLQMYGGRWKYLTFLSIVAEVAFFLLAALGDVISFLIGRQSTTITSIRDHLFTTLAFPFAVFVSATFWGIYAVDRELIFPTALDAIIPPWINHGLHTWNAVLILLEGAVVHHKYPVNRAGIFFTLLPAACYLVWITYIAQTQNFWVYPFLRMMENSGRAAFFGLCAIILIIFYFMGKWMTTTIWEAEPVKKSQERKAVTKKKSKKVE</sequence>
<comment type="catalytic activity">
    <reaction evidence="8">
        <text>13-octadecanoyloxy-octadecanoate + H2O = 13-hydroxy-octadecanoate + octadecanoate + H(+)</text>
        <dbReference type="Rhea" id="RHEA:52084"/>
        <dbReference type="ChEBI" id="CHEBI:15377"/>
        <dbReference type="ChEBI" id="CHEBI:15378"/>
        <dbReference type="ChEBI" id="CHEBI:25629"/>
        <dbReference type="ChEBI" id="CHEBI:136304"/>
        <dbReference type="ChEBI" id="CHEBI:136335"/>
    </reaction>
    <physiologicalReaction direction="left-to-right" evidence="8">
        <dbReference type="Rhea" id="RHEA:52085"/>
    </physiologicalReaction>
</comment>
<dbReference type="GO" id="GO:0016020">
    <property type="term" value="C:membrane"/>
    <property type="evidence" value="ECO:0007669"/>
    <property type="project" value="InterPro"/>
</dbReference>
<evidence type="ECO:0000256" key="2">
    <source>
        <dbReference type="ARBA" id="ARBA00004127"/>
    </source>
</evidence>
<dbReference type="KEGG" id="nve:5518405"/>
<comment type="catalytic activity">
    <reaction evidence="16">
        <text>12-(9Z-hexadecenoyloxy)-octadecanoate + H2O = 12-hydroxyoctadecanoate + (9Z)-hexadecenoate + H(+)</text>
        <dbReference type="Rhea" id="RHEA:52072"/>
        <dbReference type="ChEBI" id="CHEBI:15377"/>
        <dbReference type="ChEBI" id="CHEBI:15378"/>
        <dbReference type="ChEBI" id="CHEBI:32372"/>
        <dbReference type="ChEBI" id="CHEBI:84201"/>
        <dbReference type="ChEBI" id="CHEBI:136312"/>
    </reaction>
    <physiologicalReaction direction="left-to-right" evidence="16">
        <dbReference type="Rhea" id="RHEA:52073"/>
    </physiologicalReaction>
</comment>
<evidence type="ECO:0000313" key="18">
    <source>
        <dbReference type="EMBL" id="EDO46372.1"/>
    </source>
</evidence>
<dbReference type="InParanoid" id="A7RQI6"/>